<dbReference type="InParanoid" id="A0A5J5EDV3"/>
<feature type="compositionally biased region" description="Basic residues" evidence="1">
    <location>
        <begin position="37"/>
        <end position="49"/>
    </location>
</feature>
<reference evidence="2 3" key="1">
    <citation type="submission" date="2019-09" db="EMBL/GenBank/DDBJ databases">
        <title>Draft genome of the ectomycorrhizal ascomycete Sphaerosporella brunnea.</title>
        <authorList>
            <consortium name="DOE Joint Genome Institute"/>
            <person name="Benucci G.M."/>
            <person name="Marozzi G."/>
            <person name="Antonielli L."/>
            <person name="Sanchez S."/>
            <person name="Marco P."/>
            <person name="Wang X."/>
            <person name="Falini L.B."/>
            <person name="Barry K."/>
            <person name="Haridas S."/>
            <person name="Lipzen A."/>
            <person name="Labutti K."/>
            <person name="Grigoriev I.V."/>
            <person name="Murat C."/>
            <person name="Martin F."/>
            <person name="Albertini E."/>
            <person name="Donnini D."/>
            <person name="Bonito G."/>
        </authorList>
    </citation>
    <scope>NUCLEOTIDE SEQUENCE [LARGE SCALE GENOMIC DNA]</scope>
    <source>
        <strain evidence="2 3">Sb_GMNB300</strain>
    </source>
</reference>
<feature type="region of interest" description="Disordered" evidence="1">
    <location>
        <begin position="32"/>
        <end position="51"/>
    </location>
</feature>
<protein>
    <submittedName>
        <fullName evidence="2">Uncharacterized protein</fullName>
    </submittedName>
</protein>
<organism evidence="2 3">
    <name type="scientific">Sphaerosporella brunnea</name>
    <dbReference type="NCBI Taxonomy" id="1250544"/>
    <lineage>
        <taxon>Eukaryota</taxon>
        <taxon>Fungi</taxon>
        <taxon>Dikarya</taxon>
        <taxon>Ascomycota</taxon>
        <taxon>Pezizomycotina</taxon>
        <taxon>Pezizomycetes</taxon>
        <taxon>Pezizales</taxon>
        <taxon>Pyronemataceae</taxon>
        <taxon>Sphaerosporella</taxon>
    </lineage>
</organism>
<evidence type="ECO:0000256" key="1">
    <source>
        <dbReference type="SAM" id="MobiDB-lite"/>
    </source>
</evidence>
<accession>A0A5J5EDV3</accession>
<evidence type="ECO:0000313" key="2">
    <source>
        <dbReference type="EMBL" id="KAA8893401.1"/>
    </source>
</evidence>
<comment type="caution">
    <text evidence="2">The sequence shown here is derived from an EMBL/GenBank/DDBJ whole genome shotgun (WGS) entry which is preliminary data.</text>
</comment>
<dbReference type="EMBL" id="VXIS01000449">
    <property type="protein sequence ID" value="KAA8893401.1"/>
    <property type="molecule type" value="Genomic_DNA"/>
</dbReference>
<gene>
    <name evidence="2" type="ORF">FN846DRAFT_979162</name>
</gene>
<dbReference type="Proteomes" id="UP000326924">
    <property type="component" value="Unassembled WGS sequence"/>
</dbReference>
<proteinExistence type="predicted"/>
<dbReference type="AlphaFoldDB" id="A0A5J5EDV3"/>
<evidence type="ECO:0000313" key="3">
    <source>
        <dbReference type="Proteomes" id="UP000326924"/>
    </source>
</evidence>
<keyword evidence="3" id="KW-1185">Reference proteome</keyword>
<sequence length="263" mass="29339">MGKSSASRNPSVFVLAIVLQLEKQYQSIPPSSPFRVSARRMRGRSKRGRMNAVGGEEGTAFSLLLLFGPDELLLAPKAEVQAARLPVWARGLRAKAERKRKKKTPRSSFVPAVGWVTEQPPTTLRSRLEIARLFFFFFVAFYSWAFNRVPRVRRLVGKSLHTYPRRWPFFSNFCNLLAGCWRSESGDLQAGGAARRSRKTAARRASGSLLAIARPKSSVSNRRPSRWVAYAPFLGDSAANYDSYARSLRGGTGTLGMHLSCEP</sequence>
<name>A0A5J5EDV3_9PEZI</name>